<evidence type="ECO:0000256" key="1">
    <source>
        <dbReference type="ARBA" id="ARBA00007913"/>
    </source>
</evidence>
<accession>A0A0K0E417</accession>
<evidence type="ECO:0000313" key="8">
    <source>
        <dbReference type="Proteomes" id="UP000035681"/>
    </source>
</evidence>
<dbReference type="InterPro" id="IPR047187">
    <property type="entry name" value="SF1_C_Upf1"/>
</dbReference>
<keyword evidence="2" id="KW-0547">Nucleotide-binding</keyword>
<keyword evidence="8" id="KW-1185">Reference proteome</keyword>
<dbReference type="InterPro" id="IPR014001">
    <property type="entry name" value="Helicase_ATP-bd"/>
</dbReference>
<dbReference type="Proteomes" id="UP000035681">
    <property type="component" value="Unplaced"/>
</dbReference>
<name>A0A0K0E417_STRER</name>
<keyword evidence="4" id="KW-0347">Helicase</keyword>
<dbReference type="Pfam" id="PF13087">
    <property type="entry name" value="AAA_12"/>
    <property type="match status" value="1"/>
</dbReference>
<dbReference type="SUPFAM" id="SSF52540">
    <property type="entry name" value="P-loop containing nucleoside triphosphate hydrolases"/>
    <property type="match status" value="1"/>
</dbReference>
<protein>
    <submittedName>
        <fullName evidence="9 10">Helicase ATP-binding domain-containing protein</fullName>
    </submittedName>
</protein>
<dbReference type="GO" id="GO:0005694">
    <property type="term" value="C:chromosome"/>
    <property type="evidence" value="ECO:0007669"/>
    <property type="project" value="UniProtKB-ARBA"/>
</dbReference>
<keyword evidence="5" id="KW-0067">ATP-binding</keyword>
<feature type="domain" description="Helicase ATP-binding" evidence="7">
    <location>
        <begin position="276"/>
        <end position="509"/>
    </location>
</feature>
<sequence>MEKLSLHSFEEMMQVLSEKLQAFSISKDDKHNNYSFGNAASHRKSSDHTLFPSYAKERPFKSMKHLLTSCFEFMETLREFEQQNKDFAEYVVCEPKYQNYLKDCSSIRLSGFIDFEGLVDSFLLSKMGYEIGERCILQFFVTGDDGSNECGKVIKLYANICYLELSDDCTGSAIATFELEKSIGAPHSEDELRDLLADTHVLKVSLDSESDSYFDSFDSMYTFLEPLWKTNLGKNLQMLLIEGYFYSYEVCNNPNNKKHWIATALGLNEGQNNAINLVEGEHPISFIQSPPGTGKTTTASSIVYANPQYKFLITAESNKGCDALSDTIEKMKTLRPYVSSYNNLYECHAKKINPVRIYSATAKIRKKNLSNYCESKLKHSREFIHSDKLSTKDLNVLAEYNRVSHILEERKKFGLTFNKISRYKRTLAGLEDKTSEIFIKAYNPNVFIMTTQYAIKYFKKNYINCKNPDVVIVDEAGQMSLFTFLFLAASFPNAKFVIFGDTKQLPPYLPIDYYLEKSHKVLTHSIIDFLSFMNETPRIELSVSYRMHPELLYLVSNTFYDNKLHPGVPETMRSIVVSRLKMPNNSPMAWFDTKGCKHRMDMKTSTANDQEAYFTVEFINKLLSSGYRSSLIGVICMYKAQVSKLRSVISNEEITIDTVDAFQGNERDIIVICTSKTAKNDNDKCSDFLGDSRRINVAVSRARCALFIFGDIEFLTKNPNWFAVASFFKMSKAIDSASNMNLLFN</sequence>
<organism evidence="9">
    <name type="scientific">Strongyloides stercoralis</name>
    <name type="common">Threadworm</name>
    <dbReference type="NCBI Taxonomy" id="6248"/>
    <lineage>
        <taxon>Eukaryota</taxon>
        <taxon>Metazoa</taxon>
        <taxon>Ecdysozoa</taxon>
        <taxon>Nematoda</taxon>
        <taxon>Chromadorea</taxon>
        <taxon>Rhabditida</taxon>
        <taxon>Tylenchina</taxon>
        <taxon>Panagrolaimomorpha</taxon>
        <taxon>Strongyloidoidea</taxon>
        <taxon>Strongyloididae</taxon>
        <taxon>Strongyloides</taxon>
    </lineage>
</organism>
<proteinExistence type="inferred from homology"/>
<dbReference type="STRING" id="6248.A0A0K0E417"/>
<dbReference type="PANTHER" id="PTHR43788:SF16">
    <property type="entry name" value="HELICASE WITH ZINC FINGER 2"/>
    <property type="match status" value="1"/>
</dbReference>
<evidence type="ECO:0000313" key="10">
    <source>
        <dbReference type="WBParaSite" id="TCONS_00010473.p1"/>
    </source>
</evidence>
<dbReference type="AlphaFoldDB" id="A0A0K0E417"/>
<evidence type="ECO:0000256" key="6">
    <source>
        <dbReference type="ARBA" id="ARBA00048432"/>
    </source>
</evidence>
<dbReference type="Pfam" id="PF13086">
    <property type="entry name" value="AAA_11"/>
    <property type="match status" value="1"/>
</dbReference>
<dbReference type="InterPro" id="IPR050534">
    <property type="entry name" value="Coronavir_polyprotein_1ab"/>
</dbReference>
<dbReference type="PANTHER" id="PTHR43788">
    <property type="entry name" value="DNA2/NAM7 HELICASE FAMILY MEMBER"/>
    <property type="match status" value="1"/>
</dbReference>
<dbReference type="FunFam" id="3.40.50.300:FF:000326">
    <property type="entry name" value="P-loop containing nucleoside triphosphate hydrolase"/>
    <property type="match status" value="1"/>
</dbReference>
<evidence type="ECO:0000313" key="9">
    <source>
        <dbReference type="WBParaSite" id="SSTP_0000423400.1"/>
    </source>
</evidence>
<dbReference type="InterPro" id="IPR041679">
    <property type="entry name" value="DNA2/NAM7-like_C"/>
</dbReference>
<dbReference type="PROSITE" id="PS51192">
    <property type="entry name" value="HELICASE_ATP_BIND_1"/>
    <property type="match status" value="1"/>
</dbReference>
<comment type="similarity">
    <text evidence="1">Belongs to the DNA2/NAM7 helicase family.</text>
</comment>
<dbReference type="WBParaSite" id="SSTP_0000423400.1">
    <property type="protein sequence ID" value="SSTP_0000423400.1"/>
    <property type="gene ID" value="SSTP_0000423400"/>
</dbReference>
<evidence type="ECO:0000256" key="4">
    <source>
        <dbReference type="ARBA" id="ARBA00022806"/>
    </source>
</evidence>
<dbReference type="Gene3D" id="3.40.50.300">
    <property type="entry name" value="P-loop containing nucleotide triphosphate hydrolases"/>
    <property type="match status" value="2"/>
</dbReference>
<keyword evidence="3" id="KW-0378">Hydrolase</keyword>
<comment type="catalytic activity">
    <reaction evidence="6">
        <text>ATP + H2O = ADP + phosphate + H(+)</text>
        <dbReference type="Rhea" id="RHEA:13065"/>
        <dbReference type="ChEBI" id="CHEBI:15377"/>
        <dbReference type="ChEBI" id="CHEBI:15378"/>
        <dbReference type="ChEBI" id="CHEBI:30616"/>
        <dbReference type="ChEBI" id="CHEBI:43474"/>
        <dbReference type="ChEBI" id="CHEBI:456216"/>
        <dbReference type="EC" id="3.6.4.12"/>
    </reaction>
    <physiologicalReaction direction="left-to-right" evidence="6">
        <dbReference type="Rhea" id="RHEA:13066"/>
    </physiologicalReaction>
</comment>
<evidence type="ECO:0000256" key="3">
    <source>
        <dbReference type="ARBA" id="ARBA00022801"/>
    </source>
</evidence>
<evidence type="ECO:0000259" key="7">
    <source>
        <dbReference type="PROSITE" id="PS51192"/>
    </source>
</evidence>
<evidence type="ECO:0000256" key="2">
    <source>
        <dbReference type="ARBA" id="ARBA00022741"/>
    </source>
</evidence>
<dbReference type="InterPro" id="IPR041677">
    <property type="entry name" value="DNA2/NAM7_AAA_11"/>
</dbReference>
<dbReference type="InterPro" id="IPR027417">
    <property type="entry name" value="P-loop_NTPase"/>
</dbReference>
<dbReference type="GO" id="GO:0005524">
    <property type="term" value="F:ATP binding"/>
    <property type="evidence" value="ECO:0007669"/>
    <property type="project" value="UniProtKB-KW"/>
</dbReference>
<dbReference type="WBParaSite" id="TCONS_00010473.p1">
    <property type="protein sequence ID" value="TCONS_00010473.p1"/>
    <property type="gene ID" value="XLOC_003636"/>
</dbReference>
<evidence type="ECO:0000256" key="5">
    <source>
        <dbReference type="ARBA" id="ARBA00022840"/>
    </source>
</evidence>
<dbReference type="GO" id="GO:0016787">
    <property type="term" value="F:hydrolase activity"/>
    <property type="evidence" value="ECO:0007669"/>
    <property type="project" value="UniProtKB-KW"/>
</dbReference>
<dbReference type="GO" id="GO:0043139">
    <property type="term" value="F:5'-3' DNA helicase activity"/>
    <property type="evidence" value="ECO:0007669"/>
    <property type="project" value="TreeGrafter"/>
</dbReference>
<dbReference type="CDD" id="cd18808">
    <property type="entry name" value="SF1_C_Upf1"/>
    <property type="match status" value="1"/>
</dbReference>
<reference evidence="9" key="1">
    <citation type="submission" date="2015-08" db="UniProtKB">
        <authorList>
            <consortium name="WormBaseParasite"/>
        </authorList>
    </citation>
    <scope>IDENTIFICATION</scope>
</reference>